<dbReference type="RefSeq" id="WP_254296609.1">
    <property type="nucleotide sequence ID" value="NZ_JAMLDX010000024.1"/>
</dbReference>
<sequence>MTDFRAPSPATLKLTGSVSSDTARLATRDNLQAAGERFEAIFTKMMLSSMRKAKLADSLFESQALDQFRDMQDDKLAQNMASHAPIGIGKAMTEFLAKAGSVTEAAPATVPNEGEPK</sequence>
<dbReference type="AlphaFoldDB" id="A0A9X2KNI3"/>
<evidence type="ECO:0000313" key="2">
    <source>
        <dbReference type="EMBL" id="MCP3732822.1"/>
    </source>
</evidence>
<gene>
    <name evidence="2" type="ORF">M9978_20590</name>
</gene>
<dbReference type="EMBL" id="JAMLDX010000024">
    <property type="protein sequence ID" value="MCP3732822.1"/>
    <property type="molecule type" value="Genomic_DNA"/>
</dbReference>
<dbReference type="Proteomes" id="UP001139451">
    <property type="component" value="Unassembled WGS sequence"/>
</dbReference>
<dbReference type="Pfam" id="PF10135">
    <property type="entry name" value="Rod-binding"/>
    <property type="match status" value="1"/>
</dbReference>
<organism evidence="2 3">
    <name type="scientific">Sphingomonas tagetis</name>
    <dbReference type="NCBI Taxonomy" id="2949092"/>
    <lineage>
        <taxon>Bacteria</taxon>
        <taxon>Pseudomonadati</taxon>
        <taxon>Pseudomonadota</taxon>
        <taxon>Alphaproteobacteria</taxon>
        <taxon>Sphingomonadales</taxon>
        <taxon>Sphingomonadaceae</taxon>
        <taxon>Sphingomonas</taxon>
    </lineage>
</organism>
<proteinExistence type="predicted"/>
<reference evidence="2" key="1">
    <citation type="submission" date="2022-05" db="EMBL/GenBank/DDBJ databases">
        <title>Sphingomonas sp. strain MG17 Genome sequencing and assembly.</title>
        <authorList>
            <person name="Kim I."/>
        </authorList>
    </citation>
    <scope>NUCLEOTIDE SEQUENCE</scope>
    <source>
        <strain evidence="2">MG17</strain>
    </source>
</reference>
<keyword evidence="3" id="KW-1185">Reference proteome</keyword>
<dbReference type="InterPro" id="IPR019301">
    <property type="entry name" value="Flagellar_prot_FlgJ_N"/>
</dbReference>
<name>A0A9X2KNI3_9SPHN</name>
<accession>A0A9X2KNI3</accession>
<dbReference type="PRINTS" id="PR01002">
    <property type="entry name" value="FLGFLGJ"/>
</dbReference>
<evidence type="ECO:0000259" key="1">
    <source>
        <dbReference type="Pfam" id="PF10135"/>
    </source>
</evidence>
<comment type="caution">
    <text evidence="2">The sequence shown here is derived from an EMBL/GenBank/DDBJ whole genome shotgun (WGS) entry which is preliminary data.</text>
</comment>
<feature type="domain" description="Flagellar protein FlgJ N-terminal" evidence="1">
    <location>
        <begin position="49"/>
        <end position="93"/>
    </location>
</feature>
<evidence type="ECO:0000313" key="3">
    <source>
        <dbReference type="Proteomes" id="UP001139451"/>
    </source>
</evidence>
<protein>
    <submittedName>
        <fullName evidence="2">Rod-binding protein</fullName>
    </submittedName>
</protein>